<feature type="domain" description="DAGKc" evidence="2">
    <location>
        <begin position="7"/>
        <end position="144"/>
    </location>
</feature>
<accession>A0A562QKJ8</accession>
<dbReference type="InterPro" id="IPR016064">
    <property type="entry name" value="NAD/diacylglycerol_kinase_sf"/>
</dbReference>
<keyword evidence="1" id="KW-0963">Cytoplasm</keyword>
<dbReference type="SUPFAM" id="SSF111331">
    <property type="entry name" value="NAD kinase/diacylglycerol kinase-like"/>
    <property type="match status" value="1"/>
</dbReference>
<dbReference type="AlphaFoldDB" id="A0A562QKJ8"/>
<dbReference type="Pfam" id="PF00781">
    <property type="entry name" value="DAGK_cat"/>
    <property type="match status" value="1"/>
</dbReference>
<comment type="caution">
    <text evidence="3">The sequence shown here is derived from an EMBL/GenBank/DDBJ whole genome shotgun (WGS) entry which is preliminary data.</text>
</comment>
<dbReference type="GO" id="GO:0016301">
    <property type="term" value="F:kinase activity"/>
    <property type="evidence" value="ECO:0007669"/>
    <property type="project" value="UniProtKB-KW"/>
</dbReference>
<dbReference type="Proteomes" id="UP000316905">
    <property type="component" value="Unassembled WGS sequence"/>
</dbReference>
<sequence>MREQALPPPARLGILLNPLSGRVKRCLPRLRALAASVPGASMYEASRPEAVAHAVQRWQADGLDVLVIMGGDGTLQAALTALLHEPTRPLPALLVVPGGTTNMSAADLGARLKPEPALKALAAWAHGRGNAPRSILRPALRVEGSSLQFGLFFGTGAILTGVRYFHQHVRPTGVRGALGPALTFIRLLLSLLRNKPHPLLPASPAALQGDGHQWQNDWLLVLASTLDTLLIGCRPYWGREMAPMHFTAVVHQPRRLMRVLPFLLSGRGARRAHERDGYISRNLTTLDMHGTHHFILDGEQFETTVPIRLSTTAPLRFLTY</sequence>
<keyword evidence="4" id="KW-1185">Reference proteome</keyword>
<evidence type="ECO:0000313" key="3">
    <source>
        <dbReference type="EMBL" id="TWI56720.1"/>
    </source>
</evidence>
<protein>
    <submittedName>
        <fullName evidence="3">Diacylglycerol kinase-like protein</fullName>
    </submittedName>
</protein>
<organism evidence="3 4">
    <name type="scientific">Pseudomonas duriflava</name>
    <dbReference type="NCBI Taxonomy" id="459528"/>
    <lineage>
        <taxon>Bacteria</taxon>
        <taxon>Pseudomonadati</taxon>
        <taxon>Pseudomonadota</taxon>
        <taxon>Gammaproteobacteria</taxon>
        <taxon>Pseudomonadales</taxon>
        <taxon>Pseudomonadaceae</taxon>
        <taxon>Pseudomonas</taxon>
    </lineage>
</organism>
<reference evidence="3 4" key="1">
    <citation type="journal article" date="2015" name="Stand. Genomic Sci.">
        <title>Genomic Encyclopedia of Bacterial and Archaeal Type Strains, Phase III: the genomes of soil and plant-associated and newly described type strains.</title>
        <authorList>
            <person name="Whitman W.B."/>
            <person name="Woyke T."/>
            <person name="Klenk H.P."/>
            <person name="Zhou Y."/>
            <person name="Lilburn T.G."/>
            <person name="Beck B.J."/>
            <person name="De Vos P."/>
            <person name="Vandamme P."/>
            <person name="Eisen J.A."/>
            <person name="Garrity G."/>
            <person name="Hugenholtz P."/>
            <person name="Kyrpides N.C."/>
        </authorList>
    </citation>
    <scope>NUCLEOTIDE SEQUENCE [LARGE SCALE GENOMIC DNA]</scope>
    <source>
        <strain evidence="3 4">CGMCC 1.6858</strain>
    </source>
</reference>
<keyword evidence="3" id="KW-0418">Kinase</keyword>
<name>A0A562QKJ8_9PSED</name>
<dbReference type="EMBL" id="VLKY01000003">
    <property type="protein sequence ID" value="TWI56720.1"/>
    <property type="molecule type" value="Genomic_DNA"/>
</dbReference>
<dbReference type="InterPro" id="IPR017438">
    <property type="entry name" value="ATP-NAD_kinase_N"/>
</dbReference>
<dbReference type="RefSeq" id="WP_145139407.1">
    <property type="nucleotide sequence ID" value="NZ_VLKY01000003.1"/>
</dbReference>
<evidence type="ECO:0000256" key="1">
    <source>
        <dbReference type="ARBA" id="ARBA00022490"/>
    </source>
</evidence>
<gene>
    <name evidence="3" type="ORF">IQ22_01172</name>
</gene>
<dbReference type="InterPro" id="IPR001206">
    <property type="entry name" value="Diacylglycerol_kinase_cat_dom"/>
</dbReference>
<dbReference type="Gene3D" id="3.40.50.10330">
    <property type="entry name" value="Probable inorganic polyphosphate/atp-NAD kinase, domain 1"/>
    <property type="match status" value="1"/>
</dbReference>
<evidence type="ECO:0000259" key="2">
    <source>
        <dbReference type="PROSITE" id="PS50146"/>
    </source>
</evidence>
<proteinExistence type="predicted"/>
<keyword evidence="3" id="KW-0808">Transferase</keyword>
<dbReference type="OrthoDB" id="8557048at2"/>
<dbReference type="PROSITE" id="PS50146">
    <property type="entry name" value="DAGK"/>
    <property type="match status" value="1"/>
</dbReference>
<evidence type="ECO:0000313" key="4">
    <source>
        <dbReference type="Proteomes" id="UP000316905"/>
    </source>
</evidence>